<dbReference type="SUPFAM" id="SSF53474">
    <property type="entry name" value="alpha/beta-Hydrolases"/>
    <property type="match status" value="1"/>
</dbReference>
<evidence type="ECO:0000313" key="2">
    <source>
        <dbReference type="EMBL" id="ROQ92113.1"/>
    </source>
</evidence>
<name>A0A3N1UPX3_9BACT</name>
<dbReference type="Gene3D" id="3.40.50.1820">
    <property type="entry name" value="alpha/beta hydrolase"/>
    <property type="match status" value="1"/>
</dbReference>
<dbReference type="EMBL" id="RJVA01000012">
    <property type="protein sequence ID" value="ROQ92113.1"/>
    <property type="molecule type" value="Genomic_DNA"/>
</dbReference>
<dbReference type="PANTHER" id="PTHR42103:SF2">
    <property type="entry name" value="AB HYDROLASE-1 DOMAIN-CONTAINING PROTEIN"/>
    <property type="match status" value="1"/>
</dbReference>
<dbReference type="Pfam" id="PF12697">
    <property type="entry name" value="Abhydrolase_6"/>
    <property type="match status" value="1"/>
</dbReference>
<dbReference type="InterPro" id="IPR000073">
    <property type="entry name" value="AB_hydrolase_1"/>
</dbReference>
<feature type="domain" description="AB hydrolase-1" evidence="1">
    <location>
        <begin position="50"/>
        <end position="132"/>
    </location>
</feature>
<evidence type="ECO:0000259" key="1">
    <source>
        <dbReference type="Pfam" id="PF12697"/>
    </source>
</evidence>
<dbReference type="RefSeq" id="WP_123290280.1">
    <property type="nucleotide sequence ID" value="NZ_RJVA01000012.1"/>
</dbReference>
<dbReference type="Proteomes" id="UP000276223">
    <property type="component" value="Unassembled WGS sequence"/>
</dbReference>
<accession>A0A3N1UPX3</accession>
<dbReference type="PANTHER" id="PTHR42103">
    <property type="entry name" value="ALPHA/BETA-HYDROLASES SUPERFAMILY PROTEIN"/>
    <property type="match status" value="1"/>
</dbReference>
<protein>
    <recommendedName>
        <fullName evidence="1">AB hydrolase-1 domain-containing protein</fullName>
    </recommendedName>
</protein>
<reference evidence="2 3" key="1">
    <citation type="submission" date="2018-11" db="EMBL/GenBank/DDBJ databases">
        <title>Genomic Encyclopedia of Type Strains, Phase IV (KMG-IV): sequencing the most valuable type-strain genomes for metagenomic binning, comparative biology and taxonomic classification.</title>
        <authorList>
            <person name="Goeker M."/>
        </authorList>
    </citation>
    <scope>NUCLEOTIDE SEQUENCE [LARGE SCALE GENOMIC DNA]</scope>
    <source>
        <strain evidence="2 3">DSM 22027</strain>
    </source>
</reference>
<proteinExistence type="predicted"/>
<dbReference type="InterPro" id="IPR029058">
    <property type="entry name" value="AB_hydrolase_fold"/>
</dbReference>
<evidence type="ECO:0000313" key="3">
    <source>
        <dbReference type="Proteomes" id="UP000276223"/>
    </source>
</evidence>
<gene>
    <name evidence="2" type="ORF">EDC27_1795</name>
</gene>
<keyword evidence="3" id="KW-1185">Reference proteome</keyword>
<dbReference type="AlphaFoldDB" id="A0A3N1UPX3"/>
<sequence>MASMEHVRIDCETHRLEAVVQWGSSKDGALIGHPHPLYGGSMDNNVVLALEAAYRDREWTTVRFNFRGVGASTGTYGHGDGEAKDMVCVQQWLKDLGVQSVHLAGYSFGAWVALKACRLGMTPHSLALVSPPINFLDFTDLSIPSCPTWVMVGDTDAFAEAHRVDAWAHAHRAQGNSVHVDLCPNADHFYWGREQEIRRCLGLFLDSLTGSARNP</sequence>
<organism evidence="2 3">
    <name type="scientific">Desulfosoma caldarium</name>
    <dbReference type="NCBI Taxonomy" id="610254"/>
    <lineage>
        <taxon>Bacteria</taxon>
        <taxon>Pseudomonadati</taxon>
        <taxon>Thermodesulfobacteriota</taxon>
        <taxon>Syntrophobacteria</taxon>
        <taxon>Syntrophobacterales</taxon>
        <taxon>Syntrophobacteraceae</taxon>
        <taxon>Desulfosoma</taxon>
    </lineage>
</organism>
<comment type="caution">
    <text evidence="2">The sequence shown here is derived from an EMBL/GenBank/DDBJ whole genome shotgun (WGS) entry which is preliminary data.</text>
</comment>